<dbReference type="EMBL" id="BNAR01000028">
    <property type="protein sequence ID" value="GHH62445.1"/>
    <property type="molecule type" value="Genomic_DNA"/>
</dbReference>
<name>A0ABQ3MXY5_9PSEU</name>
<protein>
    <submittedName>
        <fullName evidence="1">Uncharacterized protein</fullName>
    </submittedName>
</protein>
<keyword evidence="2" id="KW-1185">Reference proteome</keyword>
<organism evidence="1 2">
    <name type="scientific">Lentzea cavernae</name>
    <dbReference type="NCBI Taxonomy" id="2020703"/>
    <lineage>
        <taxon>Bacteria</taxon>
        <taxon>Bacillati</taxon>
        <taxon>Actinomycetota</taxon>
        <taxon>Actinomycetes</taxon>
        <taxon>Pseudonocardiales</taxon>
        <taxon>Pseudonocardiaceae</taxon>
        <taxon>Lentzea</taxon>
    </lineage>
</organism>
<sequence length="138" mass="15656">MSDQEESHTAQLTPDDTWCMWLDSGEMRWRWATVIDERTVERDGTDTVPDEVLDWSVELTEDETGDRFTLDHNKLLATMERVVRERGVIRLRSTIVDQIAAVLRADGHDAATDELCQLDCVGFDAIVQIATLGEITYG</sequence>
<reference evidence="2" key="1">
    <citation type="journal article" date="2019" name="Int. J. Syst. Evol. Microbiol.">
        <title>The Global Catalogue of Microorganisms (GCM) 10K type strain sequencing project: providing services to taxonomists for standard genome sequencing and annotation.</title>
        <authorList>
            <consortium name="The Broad Institute Genomics Platform"/>
            <consortium name="The Broad Institute Genome Sequencing Center for Infectious Disease"/>
            <person name="Wu L."/>
            <person name="Ma J."/>
        </authorList>
    </citation>
    <scope>NUCLEOTIDE SEQUENCE [LARGE SCALE GENOMIC DNA]</scope>
    <source>
        <strain evidence="2">CGMCC 4.7367</strain>
    </source>
</reference>
<dbReference type="Proteomes" id="UP000605568">
    <property type="component" value="Unassembled WGS sequence"/>
</dbReference>
<evidence type="ECO:0000313" key="1">
    <source>
        <dbReference type="EMBL" id="GHH62445.1"/>
    </source>
</evidence>
<comment type="caution">
    <text evidence="1">The sequence shown here is derived from an EMBL/GenBank/DDBJ whole genome shotgun (WGS) entry which is preliminary data.</text>
</comment>
<accession>A0ABQ3MXY5</accession>
<gene>
    <name evidence="1" type="ORF">GCM10017774_90210</name>
</gene>
<proteinExistence type="predicted"/>
<evidence type="ECO:0000313" key="2">
    <source>
        <dbReference type="Proteomes" id="UP000605568"/>
    </source>
</evidence>
<dbReference type="RefSeq" id="WP_191305576.1">
    <property type="nucleotide sequence ID" value="NZ_BNAR01000028.1"/>
</dbReference>